<name>A0AAD7WHX6_9TELE</name>
<reference evidence="2" key="1">
    <citation type="journal article" date="2023" name="Science">
        <title>Genome structures resolve the early diversification of teleost fishes.</title>
        <authorList>
            <person name="Parey E."/>
            <person name="Louis A."/>
            <person name="Montfort J."/>
            <person name="Bouchez O."/>
            <person name="Roques C."/>
            <person name="Iampietro C."/>
            <person name="Lluch J."/>
            <person name="Castinel A."/>
            <person name="Donnadieu C."/>
            <person name="Desvignes T."/>
            <person name="Floi Bucao C."/>
            <person name="Jouanno E."/>
            <person name="Wen M."/>
            <person name="Mejri S."/>
            <person name="Dirks R."/>
            <person name="Jansen H."/>
            <person name="Henkel C."/>
            <person name="Chen W.J."/>
            <person name="Zahm M."/>
            <person name="Cabau C."/>
            <person name="Klopp C."/>
            <person name="Thompson A.W."/>
            <person name="Robinson-Rechavi M."/>
            <person name="Braasch I."/>
            <person name="Lecointre G."/>
            <person name="Bobe J."/>
            <person name="Postlethwait J.H."/>
            <person name="Berthelot C."/>
            <person name="Roest Crollius H."/>
            <person name="Guiguen Y."/>
        </authorList>
    </citation>
    <scope>NUCLEOTIDE SEQUENCE</scope>
    <source>
        <strain evidence="2">NC1722</strain>
    </source>
</reference>
<organism evidence="2 3">
    <name type="scientific">Aldrovandia affinis</name>
    <dbReference type="NCBI Taxonomy" id="143900"/>
    <lineage>
        <taxon>Eukaryota</taxon>
        <taxon>Metazoa</taxon>
        <taxon>Chordata</taxon>
        <taxon>Craniata</taxon>
        <taxon>Vertebrata</taxon>
        <taxon>Euteleostomi</taxon>
        <taxon>Actinopterygii</taxon>
        <taxon>Neopterygii</taxon>
        <taxon>Teleostei</taxon>
        <taxon>Notacanthiformes</taxon>
        <taxon>Halosauridae</taxon>
        <taxon>Aldrovandia</taxon>
    </lineage>
</organism>
<gene>
    <name evidence="2" type="ORF">AAFF_G00441090</name>
</gene>
<evidence type="ECO:0000256" key="1">
    <source>
        <dbReference type="SAM" id="MobiDB-lite"/>
    </source>
</evidence>
<dbReference type="EMBL" id="JAINUG010000099">
    <property type="protein sequence ID" value="KAJ8397275.1"/>
    <property type="molecule type" value="Genomic_DNA"/>
</dbReference>
<evidence type="ECO:0000313" key="3">
    <source>
        <dbReference type="Proteomes" id="UP001221898"/>
    </source>
</evidence>
<feature type="region of interest" description="Disordered" evidence="1">
    <location>
        <begin position="1"/>
        <end position="62"/>
    </location>
</feature>
<accession>A0AAD7WHX6</accession>
<dbReference type="AlphaFoldDB" id="A0AAD7WHX6"/>
<sequence length="103" mass="11128">MHSAARDTANIERGPVMDDSLSDSRVTSGSPRGHRRHAPCPLSRARSGRECRAPRCDPQEPSFPVAVVNRATIGVPSRRAVASRRGKALAHDAARLVRESPPL</sequence>
<comment type="caution">
    <text evidence="2">The sequence shown here is derived from an EMBL/GenBank/DDBJ whole genome shotgun (WGS) entry which is preliminary data.</text>
</comment>
<keyword evidence="3" id="KW-1185">Reference proteome</keyword>
<feature type="compositionally biased region" description="Basic and acidic residues" evidence="1">
    <location>
        <begin position="47"/>
        <end position="58"/>
    </location>
</feature>
<evidence type="ECO:0000313" key="2">
    <source>
        <dbReference type="EMBL" id="KAJ8397275.1"/>
    </source>
</evidence>
<dbReference type="Proteomes" id="UP001221898">
    <property type="component" value="Unassembled WGS sequence"/>
</dbReference>
<protein>
    <submittedName>
        <fullName evidence="2">Uncharacterized protein</fullName>
    </submittedName>
</protein>
<proteinExistence type="predicted"/>